<dbReference type="PANTHER" id="PTHR32322:SF9">
    <property type="entry name" value="AMINO-ACID METABOLITE EFFLUX PUMP-RELATED"/>
    <property type="match status" value="1"/>
</dbReference>
<evidence type="ECO:0000256" key="5">
    <source>
        <dbReference type="SAM" id="Phobius"/>
    </source>
</evidence>
<evidence type="ECO:0000259" key="6">
    <source>
        <dbReference type="Pfam" id="PF00892"/>
    </source>
</evidence>
<feature type="transmembrane region" description="Helical" evidence="5">
    <location>
        <begin position="39"/>
        <end position="59"/>
    </location>
</feature>
<feature type="transmembrane region" description="Helical" evidence="5">
    <location>
        <begin position="240"/>
        <end position="263"/>
    </location>
</feature>
<evidence type="ECO:0000313" key="8">
    <source>
        <dbReference type="Proteomes" id="UP000217771"/>
    </source>
</evidence>
<organism evidence="7 8">
    <name type="scientific">Halomonas salipaludis</name>
    <dbReference type="NCBI Taxonomy" id="2032625"/>
    <lineage>
        <taxon>Bacteria</taxon>
        <taxon>Pseudomonadati</taxon>
        <taxon>Pseudomonadota</taxon>
        <taxon>Gammaproteobacteria</taxon>
        <taxon>Oceanospirillales</taxon>
        <taxon>Halomonadaceae</taxon>
        <taxon>Halomonas</taxon>
    </lineage>
</organism>
<sequence length="317" mass="32866">MFPLSKKHAAGLVWAATAITIWSGSLVMLRLGVTTSLNAYDLTALRFGVAALLLAPVIYRHGFALERLGAAGALTMVVGFGAPYILLVSFALQTAPAFAAGSINPGVMAIVSILLGWQVFGDKIGPVRTLGIMTILVGTSLFANLLGKGASPVGYFVLVLTGIMWAGYALMVRRFGIRALHATAIIAVGSAILYLPIYAIALPKQLPAAPVSDIVTQAIFQGVLVSAVAVFAFNRSAEHLGPIAGTTLPALIPLVTLVLGAVFLGEPTGNLEVISAVLIGAGVAMALSRSQKSMATLTTMVRRTAGKATSAPMDRER</sequence>
<feature type="transmembrane region" description="Helical" evidence="5">
    <location>
        <begin position="71"/>
        <end position="92"/>
    </location>
</feature>
<dbReference type="InterPro" id="IPR037185">
    <property type="entry name" value="EmrE-like"/>
</dbReference>
<evidence type="ECO:0000256" key="1">
    <source>
        <dbReference type="ARBA" id="ARBA00004141"/>
    </source>
</evidence>
<keyword evidence="3 5" id="KW-1133">Transmembrane helix</keyword>
<comment type="subcellular location">
    <subcellularLocation>
        <location evidence="1">Membrane</location>
        <topology evidence="1">Multi-pass membrane protein</topology>
    </subcellularLocation>
</comment>
<feature type="transmembrane region" description="Helical" evidence="5">
    <location>
        <begin position="98"/>
        <end position="117"/>
    </location>
</feature>
<accession>A0A2A2EUM6</accession>
<reference evidence="7 8" key="1">
    <citation type="submission" date="2017-08" db="EMBL/GenBank/DDBJ databases">
        <title>Halomonas alkalisoli sp. nov., isolated from saline alkaline soil.</title>
        <authorList>
            <person name="Wang D."/>
            <person name="Zhang G."/>
        </authorList>
    </citation>
    <scope>NUCLEOTIDE SEQUENCE [LARGE SCALE GENOMIC DNA]</scope>
    <source>
        <strain evidence="7 8">WRN001</strain>
    </source>
</reference>
<dbReference type="PANTHER" id="PTHR32322">
    <property type="entry name" value="INNER MEMBRANE TRANSPORTER"/>
    <property type="match status" value="1"/>
</dbReference>
<evidence type="ECO:0000256" key="3">
    <source>
        <dbReference type="ARBA" id="ARBA00022989"/>
    </source>
</evidence>
<dbReference type="OrthoDB" id="8162550at2"/>
<feature type="transmembrane region" description="Helical" evidence="5">
    <location>
        <begin position="153"/>
        <end position="172"/>
    </location>
</feature>
<dbReference type="GO" id="GO:0016020">
    <property type="term" value="C:membrane"/>
    <property type="evidence" value="ECO:0007669"/>
    <property type="project" value="UniProtKB-SubCell"/>
</dbReference>
<keyword evidence="8" id="KW-1185">Reference proteome</keyword>
<dbReference type="Pfam" id="PF00892">
    <property type="entry name" value="EamA"/>
    <property type="match status" value="2"/>
</dbReference>
<dbReference type="SUPFAM" id="SSF103481">
    <property type="entry name" value="Multidrug resistance efflux transporter EmrE"/>
    <property type="match status" value="2"/>
</dbReference>
<dbReference type="InterPro" id="IPR050638">
    <property type="entry name" value="AA-Vitamin_Transporters"/>
</dbReference>
<evidence type="ECO:0000256" key="2">
    <source>
        <dbReference type="ARBA" id="ARBA00022692"/>
    </source>
</evidence>
<keyword evidence="2 5" id="KW-0812">Transmembrane</keyword>
<feature type="domain" description="EamA" evidence="6">
    <location>
        <begin position="154"/>
        <end position="286"/>
    </location>
</feature>
<keyword evidence="4 5" id="KW-0472">Membrane</keyword>
<evidence type="ECO:0000256" key="4">
    <source>
        <dbReference type="ARBA" id="ARBA00023136"/>
    </source>
</evidence>
<dbReference type="RefSeq" id="WP_095621575.1">
    <property type="nucleotide sequence ID" value="NZ_NSKB01000005.1"/>
</dbReference>
<evidence type="ECO:0000313" key="7">
    <source>
        <dbReference type="EMBL" id="PAU76105.1"/>
    </source>
</evidence>
<gene>
    <name evidence="7" type="ORF">CK498_14500</name>
</gene>
<dbReference type="EMBL" id="NSKB01000005">
    <property type="protein sequence ID" value="PAU76105.1"/>
    <property type="molecule type" value="Genomic_DNA"/>
</dbReference>
<proteinExistence type="predicted"/>
<protein>
    <recommendedName>
        <fullName evidence="6">EamA domain-containing protein</fullName>
    </recommendedName>
</protein>
<feature type="transmembrane region" description="Helical" evidence="5">
    <location>
        <begin position="179"/>
        <end position="202"/>
    </location>
</feature>
<dbReference type="AlphaFoldDB" id="A0A2A2EUM6"/>
<feature type="transmembrane region" description="Helical" evidence="5">
    <location>
        <begin position="269"/>
        <end position="287"/>
    </location>
</feature>
<comment type="caution">
    <text evidence="7">The sequence shown here is derived from an EMBL/GenBank/DDBJ whole genome shotgun (WGS) entry which is preliminary data.</text>
</comment>
<feature type="transmembrane region" description="Helical" evidence="5">
    <location>
        <begin position="129"/>
        <end position="147"/>
    </location>
</feature>
<dbReference type="Proteomes" id="UP000217771">
    <property type="component" value="Unassembled WGS sequence"/>
</dbReference>
<feature type="domain" description="EamA" evidence="6">
    <location>
        <begin position="10"/>
        <end position="142"/>
    </location>
</feature>
<name>A0A2A2EUM6_9GAMM</name>
<dbReference type="InterPro" id="IPR000620">
    <property type="entry name" value="EamA_dom"/>
</dbReference>
<feature type="transmembrane region" description="Helical" evidence="5">
    <location>
        <begin position="214"/>
        <end position="233"/>
    </location>
</feature>
<feature type="transmembrane region" description="Helical" evidence="5">
    <location>
        <begin position="12"/>
        <end position="33"/>
    </location>
</feature>